<organism evidence="3 4">
    <name type="scientific">Rothia endophytica</name>
    <dbReference type="NCBI Taxonomy" id="1324766"/>
    <lineage>
        <taxon>Bacteria</taxon>
        <taxon>Bacillati</taxon>
        <taxon>Actinomycetota</taxon>
        <taxon>Actinomycetes</taxon>
        <taxon>Micrococcales</taxon>
        <taxon>Micrococcaceae</taxon>
        <taxon>Rothia</taxon>
    </lineage>
</organism>
<evidence type="ECO:0000259" key="2">
    <source>
        <dbReference type="Pfam" id="PF19843"/>
    </source>
</evidence>
<dbReference type="RefSeq" id="WP_345444934.1">
    <property type="nucleotide sequence ID" value="NZ_BAABKP010000001.1"/>
</dbReference>
<protein>
    <recommendedName>
        <fullName evidence="2">DUF6318 domain-containing protein</fullName>
    </recommendedName>
</protein>
<feature type="domain" description="DUF6318" evidence="2">
    <location>
        <begin position="76"/>
        <end position="228"/>
    </location>
</feature>
<gene>
    <name evidence="3" type="ORF">GCM10023352_07950</name>
</gene>
<keyword evidence="4" id="KW-1185">Reference proteome</keyword>
<evidence type="ECO:0000256" key="1">
    <source>
        <dbReference type="SAM" id="MobiDB-lite"/>
    </source>
</evidence>
<dbReference type="EMBL" id="BAABKP010000001">
    <property type="protein sequence ID" value="GAA4792017.1"/>
    <property type="molecule type" value="Genomic_DNA"/>
</dbReference>
<comment type="caution">
    <text evidence="3">The sequence shown here is derived from an EMBL/GenBank/DDBJ whole genome shotgun (WGS) entry which is preliminary data.</text>
</comment>
<feature type="compositionally biased region" description="Low complexity" evidence="1">
    <location>
        <begin position="36"/>
        <end position="50"/>
    </location>
</feature>
<name>A0ABP9BBV4_9MICC</name>
<dbReference type="InterPro" id="IPR046281">
    <property type="entry name" value="DUF6318"/>
</dbReference>
<proteinExistence type="predicted"/>
<feature type="region of interest" description="Disordered" evidence="1">
    <location>
        <begin position="28"/>
        <end position="101"/>
    </location>
</feature>
<evidence type="ECO:0000313" key="3">
    <source>
        <dbReference type="EMBL" id="GAA4792017.1"/>
    </source>
</evidence>
<sequence>MHLPRYLTQTLTLAALGALVLSGCGQKATGSIPEPGDSSSSAASSVSVSAGGAGASDGATAEVTERFSGGSKAPEGEYRAADEQGPAQNVPKPEAPAGMNVETTEGMEKFITYYQDMRNYALQTGDVQEASLLVDKSFTDEHDFYTALEDLYDNDGWMIAGGITIHYNMNLLTSLGDGEYSIGSNFEVKDSVLWLDGEATYNDNSQVIYDGVDLRIKFVDGRWKVLSANVVE</sequence>
<evidence type="ECO:0000313" key="4">
    <source>
        <dbReference type="Proteomes" id="UP001500187"/>
    </source>
</evidence>
<accession>A0ABP9BBV4</accession>
<dbReference type="PROSITE" id="PS51257">
    <property type="entry name" value="PROKAR_LIPOPROTEIN"/>
    <property type="match status" value="1"/>
</dbReference>
<dbReference type="Pfam" id="PF19843">
    <property type="entry name" value="DUF6318"/>
    <property type="match status" value="1"/>
</dbReference>
<reference evidence="4" key="1">
    <citation type="journal article" date="2019" name="Int. J. Syst. Evol. Microbiol.">
        <title>The Global Catalogue of Microorganisms (GCM) 10K type strain sequencing project: providing services to taxonomists for standard genome sequencing and annotation.</title>
        <authorList>
            <consortium name="The Broad Institute Genomics Platform"/>
            <consortium name="The Broad Institute Genome Sequencing Center for Infectious Disease"/>
            <person name="Wu L."/>
            <person name="Ma J."/>
        </authorList>
    </citation>
    <scope>NUCLEOTIDE SEQUENCE [LARGE SCALE GENOMIC DNA]</scope>
    <source>
        <strain evidence="4">JCM 18541</strain>
    </source>
</reference>
<dbReference type="Proteomes" id="UP001500187">
    <property type="component" value="Unassembled WGS sequence"/>
</dbReference>